<evidence type="ECO:0000256" key="1">
    <source>
        <dbReference type="SAM" id="MobiDB-lite"/>
    </source>
</evidence>
<reference evidence="3 4" key="1">
    <citation type="submission" date="2024-09" db="EMBL/GenBank/DDBJ databases">
        <authorList>
            <person name="Ruan L."/>
        </authorList>
    </citation>
    <scope>NUCLEOTIDE SEQUENCE [LARGE SCALE GENOMIC DNA]</scope>
    <source>
        <strain evidence="3 4">D33</strain>
    </source>
</reference>
<sequence>MMKQNAGMYGIKLFAAVVLSLAVTACQSSGDRLTVVDPDASRTGTQTDQSTEPAPGGERKLTVVKQPTQQAGRELTVARTHRIEAASIQSWLSEDEVSIETTKLVKAGTATEEPKYEYTSSIMNINSGQSRENTGEGGQQVNGYMLIKETISPDGGYSFIQKWKDKYIADNFVKNLHTGETIQIKGDNYLERGGWLNADTYILAAGSMSGRGEIRQISAADGRVTAVTLDDPDAEMFGQFGASHGRIYYTDDHHVLKVFEPGQSKPVSLIQDVWSFEISPDSQYIAVSTVSQSGDFKGSELLIYDAAGSLQGSLIGKGDLISYISWSPDSAKLAFDIYTEDKTGMNGVYIFDTRSGRVIPLAQYYAAGDPMPHPVYPFSWSPSGSRLGFTLDDPKSLLVTHVIDFK</sequence>
<dbReference type="Proteomes" id="UP001580407">
    <property type="component" value="Unassembled WGS sequence"/>
</dbReference>
<accession>A0ABV5B5G4</accession>
<name>A0ABV5B5G4_9BACL</name>
<evidence type="ECO:0000313" key="4">
    <source>
        <dbReference type="Proteomes" id="UP001580407"/>
    </source>
</evidence>
<comment type="caution">
    <text evidence="3">The sequence shown here is derived from an EMBL/GenBank/DDBJ whole genome shotgun (WGS) entry which is preliminary data.</text>
</comment>
<evidence type="ECO:0000313" key="3">
    <source>
        <dbReference type="EMBL" id="MFB5680930.1"/>
    </source>
</evidence>
<organism evidence="3 4">
    <name type="scientific">Paenibacillus terreus</name>
    <dbReference type="NCBI Taxonomy" id="1387834"/>
    <lineage>
        <taxon>Bacteria</taxon>
        <taxon>Bacillati</taxon>
        <taxon>Bacillota</taxon>
        <taxon>Bacilli</taxon>
        <taxon>Bacillales</taxon>
        <taxon>Paenibacillaceae</taxon>
        <taxon>Paenibacillus</taxon>
    </lineage>
</organism>
<evidence type="ECO:0000256" key="2">
    <source>
        <dbReference type="SAM" id="SignalP"/>
    </source>
</evidence>
<keyword evidence="2" id="KW-0732">Signal</keyword>
<feature type="signal peptide" evidence="2">
    <location>
        <begin position="1"/>
        <end position="25"/>
    </location>
</feature>
<gene>
    <name evidence="3" type="ORF">ACE3NQ_08415</name>
</gene>
<dbReference type="PROSITE" id="PS51257">
    <property type="entry name" value="PROKAR_LIPOPROTEIN"/>
    <property type="match status" value="1"/>
</dbReference>
<dbReference type="SUPFAM" id="SSF82171">
    <property type="entry name" value="DPP6 N-terminal domain-like"/>
    <property type="match status" value="1"/>
</dbReference>
<dbReference type="Gene3D" id="2.120.10.30">
    <property type="entry name" value="TolB, C-terminal domain"/>
    <property type="match status" value="1"/>
</dbReference>
<feature type="region of interest" description="Disordered" evidence="1">
    <location>
        <begin position="33"/>
        <end position="58"/>
    </location>
</feature>
<dbReference type="RefSeq" id="WP_375524726.1">
    <property type="nucleotide sequence ID" value="NZ_JBHILM010000007.1"/>
</dbReference>
<feature type="chain" id="PRO_5047262683" evidence="2">
    <location>
        <begin position="26"/>
        <end position="406"/>
    </location>
</feature>
<dbReference type="EMBL" id="JBHILM010000007">
    <property type="protein sequence ID" value="MFB5680930.1"/>
    <property type="molecule type" value="Genomic_DNA"/>
</dbReference>
<protein>
    <submittedName>
        <fullName evidence="3">WD40 repeat domain-containing protein</fullName>
    </submittedName>
</protein>
<keyword evidence="4" id="KW-1185">Reference proteome</keyword>
<feature type="compositionally biased region" description="Polar residues" evidence="1">
    <location>
        <begin position="42"/>
        <end position="52"/>
    </location>
</feature>
<proteinExistence type="predicted"/>
<dbReference type="InterPro" id="IPR011042">
    <property type="entry name" value="6-blade_b-propeller_TolB-like"/>
</dbReference>